<sequence length="270" mass="29592">MMQGANDISIAELALASLLILVSAGVSLWLRLGLTKRILVSAVRAVVQLSIVGLLLKWIFAANQWYWVLLIIVVMTVIAGFSARSRGSYGYRGLTRDALSSVWLASWLSAAVGLYAVLHFRPWYSPQYVIPILGMVLGNCLTAVALCLDRLTQDLRQQQARVEVMLSMGATGWEAYRDTARSAVVAGMLPTINQLSVVGLVSLPGMITGQILAGASPDQAIRFQLLTMFLICAGSAGGCLLCAVLVYRHVFNRCWQFCSWRLQRLKVEKV</sequence>
<protein>
    <submittedName>
        <fullName evidence="7">YbbM seven transmembrane helix protein</fullName>
    </submittedName>
</protein>
<evidence type="ECO:0000256" key="3">
    <source>
        <dbReference type="ARBA" id="ARBA00022692"/>
    </source>
</evidence>
<gene>
    <name evidence="7" type="ORF">SALWKB29_0052</name>
</gene>
<keyword evidence="3 6" id="KW-0812">Transmembrane</keyword>
<evidence type="ECO:0000256" key="6">
    <source>
        <dbReference type="SAM" id="Phobius"/>
    </source>
</evidence>
<name>A0A836MR62_9NEIS</name>
<dbReference type="Pfam" id="PF03649">
    <property type="entry name" value="UPF0014"/>
    <property type="match status" value="1"/>
</dbReference>
<dbReference type="GO" id="GO:0005886">
    <property type="term" value="C:plasma membrane"/>
    <property type="evidence" value="ECO:0007669"/>
    <property type="project" value="TreeGrafter"/>
</dbReference>
<feature type="transmembrane region" description="Helical" evidence="6">
    <location>
        <begin position="102"/>
        <end position="122"/>
    </location>
</feature>
<feature type="transmembrane region" description="Helical" evidence="6">
    <location>
        <begin position="225"/>
        <end position="247"/>
    </location>
</feature>
<keyword evidence="5 6" id="KW-0472">Membrane</keyword>
<evidence type="ECO:0000313" key="7">
    <source>
        <dbReference type="EMBL" id="KDN15633.1"/>
    </source>
</evidence>
<dbReference type="EMBL" id="JFZV01000001">
    <property type="protein sequence ID" value="KDN15633.1"/>
    <property type="molecule type" value="Genomic_DNA"/>
</dbReference>
<comment type="similarity">
    <text evidence="2">Belongs to the UPF0014 family.</text>
</comment>
<comment type="subcellular location">
    <subcellularLocation>
        <location evidence="1">Membrane</location>
        <topology evidence="1">Multi-pass membrane protein</topology>
    </subcellularLocation>
</comment>
<dbReference type="Proteomes" id="UP000027170">
    <property type="component" value="Unassembled WGS sequence"/>
</dbReference>
<feature type="transmembrane region" description="Helical" evidence="6">
    <location>
        <begin position="65"/>
        <end position="81"/>
    </location>
</feature>
<dbReference type="PANTHER" id="PTHR30028">
    <property type="entry name" value="UPF0014 INNER MEMBRANE PROTEIN YBBM-RELATED"/>
    <property type="match status" value="1"/>
</dbReference>
<keyword evidence="8" id="KW-1185">Reference proteome</keyword>
<dbReference type="InterPro" id="IPR005226">
    <property type="entry name" value="UPF0014_fam"/>
</dbReference>
<reference evidence="7 8" key="1">
    <citation type="submission" date="2014-03" db="EMBL/GenBank/DDBJ databases">
        <title>The genomes of two eusocial bee gut symbionts.</title>
        <authorList>
            <person name="Kwong W.K."/>
            <person name="Engel P."/>
            <person name="Koch H."/>
            <person name="Moran N.A."/>
        </authorList>
    </citation>
    <scope>NUCLEOTIDE SEQUENCE [LARGE SCALE GENOMIC DNA]</scope>
    <source>
        <strain evidence="8">wkB29</strain>
    </source>
</reference>
<dbReference type="AlphaFoldDB" id="A0A836MR62"/>
<organism evidence="7 8">
    <name type="scientific">Snodgrassella communis</name>
    <dbReference type="NCBI Taxonomy" id="2946699"/>
    <lineage>
        <taxon>Bacteria</taxon>
        <taxon>Pseudomonadati</taxon>
        <taxon>Pseudomonadota</taxon>
        <taxon>Betaproteobacteria</taxon>
        <taxon>Neisseriales</taxon>
        <taxon>Neisseriaceae</taxon>
        <taxon>Snodgrassella</taxon>
    </lineage>
</organism>
<comment type="caution">
    <text evidence="7">The sequence shown here is derived from an EMBL/GenBank/DDBJ whole genome shotgun (WGS) entry which is preliminary data.</text>
</comment>
<evidence type="ECO:0000256" key="2">
    <source>
        <dbReference type="ARBA" id="ARBA00005268"/>
    </source>
</evidence>
<dbReference type="RefSeq" id="WP_202806144.1">
    <property type="nucleotide sequence ID" value="NZ_JFZV01000001.1"/>
</dbReference>
<feature type="transmembrane region" description="Helical" evidence="6">
    <location>
        <begin position="12"/>
        <end position="30"/>
    </location>
</feature>
<accession>A0A836MR62</accession>
<keyword evidence="4 6" id="KW-1133">Transmembrane helix</keyword>
<evidence type="ECO:0000256" key="4">
    <source>
        <dbReference type="ARBA" id="ARBA00022989"/>
    </source>
</evidence>
<feature type="transmembrane region" description="Helical" evidence="6">
    <location>
        <begin position="42"/>
        <end position="59"/>
    </location>
</feature>
<evidence type="ECO:0000313" key="8">
    <source>
        <dbReference type="Proteomes" id="UP000027170"/>
    </source>
</evidence>
<proteinExistence type="inferred from homology"/>
<evidence type="ECO:0000256" key="1">
    <source>
        <dbReference type="ARBA" id="ARBA00004141"/>
    </source>
</evidence>
<evidence type="ECO:0000256" key="5">
    <source>
        <dbReference type="ARBA" id="ARBA00023136"/>
    </source>
</evidence>
<feature type="transmembrane region" description="Helical" evidence="6">
    <location>
        <begin position="128"/>
        <end position="148"/>
    </location>
</feature>
<dbReference type="PANTHER" id="PTHR30028:SF0">
    <property type="entry name" value="PROTEIN ALUMINUM SENSITIVE 3"/>
    <property type="match status" value="1"/>
</dbReference>